<keyword evidence="4 9" id="KW-0498">Mitosis</keyword>
<dbReference type="FunCoup" id="A8Q4C1">
    <property type="interactions" value="107"/>
</dbReference>
<dbReference type="GO" id="GO:0051301">
    <property type="term" value="P:cell division"/>
    <property type="evidence" value="ECO:0007669"/>
    <property type="project" value="UniProtKB-UniRule"/>
</dbReference>
<keyword evidence="9" id="KW-0539">Nucleus</keyword>
<accession>A8Q4C1</accession>
<proteinExistence type="inferred from homology"/>
<dbReference type="RefSeq" id="XP_001730140.1">
    <property type="nucleotide sequence ID" value="XM_001730088.1"/>
</dbReference>
<evidence type="ECO:0000256" key="9">
    <source>
        <dbReference type="RuleBase" id="RU367150"/>
    </source>
</evidence>
<dbReference type="GeneID" id="5854447"/>
<evidence type="ECO:0000256" key="6">
    <source>
        <dbReference type="ARBA" id="ARBA00023054"/>
    </source>
</evidence>
<evidence type="ECO:0000256" key="3">
    <source>
        <dbReference type="ARBA" id="ARBA00022618"/>
    </source>
</evidence>
<evidence type="ECO:0000256" key="2">
    <source>
        <dbReference type="ARBA" id="ARBA00022454"/>
    </source>
</evidence>
<dbReference type="InParanoid" id="A8Q4C1"/>
<keyword evidence="6 10" id="KW-0175">Coiled coil</keyword>
<evidence type="ECO:0000313" key="12">
    <source>
        <dbReference type="EMBL" id="EDP42926.1"/>
    </source>
</evidence>
<comment type="caution">
    <text evidence="12">The sequence shown here is derived from an EMBL/GenBank/DDBJ whole genome shotgun (WGS) entry which is preliminary data.</text>
</comment>
<dbReference type="GO" id="GO:0005634">
    <property type="term" value="C:nucleus"/>
    <property type="evidence" value="ECO:0007669"/>
    <property type="project" value="UniProtKB-SubCell"/>
</dbReference>
<keyword evidence="13" id="KW-1185">Reference proteome</keyword>
<dbReference type="EMBL" id="AAYY01000009">
    <property type="protein sequence ID" value="EDP42926.1"/>
    <property type="molecule type" value="Genomic_DNA"/>
</dbReference>
<evidence type="ECO:0000256" key="1">
    <source>
        <dbReference type="ARBA" id="ARBA00006379"/>
    </source>
</evidence>
<keyword evidence="8 9" id="KW-0137">Centromere</keyword>
<dbReference type="OrthoDB" id="4056921at2759"/>
<dbReference type="Pfam" id="PF08234">
    <property type="entry name" value="Spindle_Spc25"/>
    <property type="match status" value="1"/>
</dbReference>
<dbReference type="OMA" id="FRMNLAD"/>
<dbReference type="Proteomes" id="UP000008837">
    <property type="component" value="Unassembled WGS sequence"/>
</dbReference>
<name>A8Q4C1_MALGO</name>
<evidence type="ECO:0000313" key="13">
    <source>
        <dbReference type="Proteomes" id="UP000008837"/>
    </source>
</evidence>
<protein>
    <recommendedName>
        <fullName evidence="9">Kinetochore protein SPC25</fullName>
    </recommendedName>
</protein>
<feature type="coiled-coil region" evidence="10">
    <location>
        <begin position="58"/>
        <end position="85"/>
    </location>
</feature>
<dbReference type="CDD" id="cd23784">
    <property type="entry name" value="RWD_Spc25"/>
    <property type="match status" value="1"/>
</dbReference>
<dbReference type="VEuPathDB" id="FungiDB:MGL_2522"/>
<keyword evidence="3 9" id="KW-0132">Cell division</keyword>
<evidence type="ECO:0000256" key="4">
    <source>
        <dbReference type="ARBA" id="ARBA00022776"/>
    </source>
</evidence>
<dbReference type="InterPro" id="IPR013255">
    <property type="entry name" value="Spc25_C"/>
</dbReference>
<keyword evidence="5 9" id="KW-0995">Kinetochore</keyword>
<comment type="subunit">
    <text evidence="9">Component of the NDC80 complex.</text>
</comment>
<keyword evidence="2 9" id="KW-0158">Chromosome</keyword>
<dbReference type="KEGG" id="mgl:MGL_2522"/>
<dbReference type="InterPro" id="IPR045143">
    <property type="entry name" value="Spc25"/>
</dbReference>
<evidence type="ECO:0000256" key="8">
    <source>
        <dbReference type="ARBA" id="ARBA00023328"/>
    </source>
</evidence>
<dbReference type="STRING" id="425265.A8Q4C1"/>
<reference evidence="12 13" key="1">
    <citation type="journal article" date="2007" name="Proc. Natl. Acad. Sci. U.S.A.">
        <title>Dandruff-associated Malassezia genomes reveal convergent and divergent virulence traits shared with plant and human fungal pathogens.</title>
        <authorList>
            <person name="Xu J."/>
            <person name="Saunders C.W."/>
            <person name="Hu P."/>
            <person name="Grant R.A."/>
            <person name="Boekhout T."/>
            <person name="Kuramae E.E."/>
            <person name="Kronstad J.W."/>
            <person name="Deangelis Y.M."/>
            <person name="Reeder N.L."/>
            <person name="Johnstone K.R."/>
            <person name="Leland M."/>
            <person name="Fieno A.M."/>
            <person name="Begley W.M."/>
            <person name="Sun Y."/>
            <person name="Lacey M.P."/>
            <person name="Chaudhary T."/>
            <person name="Keough T."/>
            <person name="Chu L."/>
            <person name="Sears R."/>
            <person name="Yuan B."/>
            <person name="Dawson T.L.Jr."/>
        </authorList>
    </citation>
    <scope>NUCLEOTIDE SEQUENCE [LARGE SCALE GENOMIC DNA]</scope>
    <source>
        <strain evidence="13">ATCC MYA-4612 / CBS 7966</strain>
    </source>
</reference>
<dbReference type="GO" id="GO:0007059">
    <property type="term" value="P:chromosome segregation"/>
    <property type="evidence" value="ECO:0007669"/>
    <property type="project" value="InterPro"/>
</dbReference>
<evidence type="ECO:0000259" key="11">
    <source>
        <dbReference type="Pfam" id="PF08234"/>
    </source>
</evidence>
<feature type="domain" description="Chromosome segregation protein Spc25 C-terminal" evidence="11">
    <location>
        <begin position="176"/>
        <end position="245"/>
    </location>
</feature>
<dbReference type="PANTHER" id="PTHR14281:SF0">
    <property type="entry name" value="KINETOCHORE PROTEIN SPC25"/>
    <property type="match status" value="1"/>
</dbReference>
<evidence type="ECO:0000256" key="5">
    <source>
        <dbReference type="ARBA" id="ARBA00022838"/>
    </source>
</evidence>
<evidence type="ECO:0000256" key="10">
    <source>
        <dbReference type="SAM" id="Coils"/>
    </source>
</evidence>
<sequence length="253" mass="28435">MASEHDADAMDVSAEAPVVPPASTTVLDFSDLDASIQSFTRRFDHYVQTTIASCDEARLAADAQRTEIQERVRALEREREDTKHAQKELWENVASERDADAKLRASVQNLMAQREALVQRTAGIRKEVSEIRAQMEARKQHKQMQVQRLREQVRRNAPELAQLERLTGCTISPSVRAGTIDFAFSLISRDNPARSATLSLDVSKTQYKVPTYDSILSAATVKALLQELERTGDVYTFLKRARSAMVDSLAREN</sequence>
<comment type="subcellular location">
    <subcellularLocation>
        <location evidence="9">Nucleus</location>
    </subcellularLocation>
    <subcellularLocation>
        <location evidence="9">Chromosome</location>
        <location evidence="9">Centromere</location>
        <location evidence="9">Kinetochore</location>
    </subcellularLocation>
</comment>
<dbReference type="GO" id="GO:0031262">
    <property type="term" value="C:Ndc80 complex"/>
    <property type="evidence" value="ECO:0007669"/>
    <property type="project" value="InterPro"/>
</dbReference>
<comment type="similarity">
    <text evidence="1 9">Belongs to the SPC25 family.</text>
</comment>
<dbReference type="Gene3D" id="3.30.457.50">
    <property type="entry name" value="Chromosome segregation protein Spc25"/>
    <property type="match status" value="1"/>
</dbReference>
<gene>
    <name evidence="12" type="ORF">MGL_2522</name>
</gene>
<organism evidence="12 13">
    <name type="scientific">Malassezia globosa (strain ATCC MYA-4612 / CBS 7966)</name>
    <name type="common">Dandruff-associated fungus</name>
    <dbReference type="NCBI Taxonomy" id="425265"/>
    <lineage>
        <taxon>Eukaryota</taxon>
        <taxon>Fungi</taxon>
        <taxon>Dikarya</taxon>
        <taxon>Basidiomycota</taxon>
        <taxon>Ustilaginomycotina</taxon>
        <taxon>Malasseziomycetes</taxon>
        <taxon>Malasseziales</taxon>
        <taxon>Malasseziaceae</taxon>
        <taxon>Malassezia</taxon>
    </lineage>
</organism>
<keyword evidence="7 9" id="KW-0131">Cell cycle</keyword>
<comment type="function">
    <text evidence="9">Acts as a component of the essential kinetochore-associated NDC80 complex, which is required for chromosome segregation and spindle checkpoint activity.</text>
</comment>
<evidence type="ECO:0000256" key="7">
    <source>
        <dbReference type="ARBA" id="ARBA00023306"/>
    </source>
</evidence>
<dbReference type="PANTHER" id="PTHR14281">
    <property type="entry name" value="KINETOCHORE PROTEIN SPC25-RELATED"/>
    <property type="match status" value="1"/>
</dbReference>
<dbReference type="AlphaFoldDB" id="A8Q4C1"/>